<comment type="subunit">
    <text evidence="3">Homodimer.</text>
</comment>
<dbReference type="GO" id="GO:0005829">
    <property type="term" value="C:cytosol"/>
    <property type="evidence" value="ECO:0007669"/>
    <property type="project" value="TreeGrafter"/>
</dbReference>
<comment type="catalytic activity">
    <reaction evidence="3">
        <text>D-glyceraldehyde 3-phosphate = dihydroxyacetone phosphate</text>
        <dbReference type="Rhea" id="RHEA:18585"/>
        <dbReference type="ChEBI" id="CHEBI:57642"/>
        <dbReference type="ChEBI" id="CHEBI:59776"/>
        <dbReference type="EC" id="5.3.1.1"/>
    </reaction>
</comment>
<keyword evidence="3" id="KW-0324">Glycolysis</keyword>
<accession>A0A0G0QXA5</accession>
<protein>
    <recommendedName>
        <fullName evidence="3">Triosephosphate isomerase</fullName>
        <ecNumber evidence="3">5.3.1.1</ecNumber>
    </recommendedName>
</protein>
<dbReference type="EMBL" id="LBYB01000004">
    <property type="protein sequence ID" value="KKR42061.1"/>
    <property type="molecule type" value="Genomic_DNA"/>
</dbReference>
<evidence type="ECO:0000313" key="5">
    <source>
        <dbReference type="Proteomes" id="UP000034881"/>
    </source>
</evidence>
<evidence type="ECO:0000256" key="2">
    <source>
        <dbReference type="ARBA" id="ARBA00023235"/>
    </source>
</evidence>
<evidence type="ECO:0000256" key="3">
    <source>
        <dbReference type="RuleBase" id="RU363013"/>
    </source>
</evidence>
<dbReference type="GO" id="GO:0019563">
    <property type="term" value="P:glycerol catabolic process"/>
    <property type="evidence" value="ECO:0007669"/>
    <property type="project" value="TreeGrafter"/>
</dbReference>
<sequence length="228" mass="24210">MAGGDKNIWIVANWKSNKTIAEALEWIGQVGPQIPKAEWLKVVVCPTFSALSEVKKAITVGNFPILVGSQDLSPFGNGAYTGEESAQNLKELISLTILGHSERRQNFAENDEIVGRKLQKANESGILPLVCVQSTQTPVPSGCGLVAYEPSFAIGTGNPDTPENADELAKLLKGSYGEGLEVLYGGSVNSGNVNNFIIQEYLSGVLVGGASLDAAEFTKICKIVGERV</sequence>
<dbReference type="GO" id="GO:0046166">
    <property type="term" value="P:glyceraldehyde-3-phosphate biosynthetic process"/>
    <property type="evidence" value="ECO:0007669"/>
    <property type="project" value="TreeGrafter"/>
</dbReference>
<comment type="similarity">
    <text evidence="1 3">Belongs to the triosephosphate isomerase family.</text>
</comment>
<dbReference type="CDD" id="cd00311">
    <property type="entry name" value="TIM"/>
    <property type="match status" value="1"/>
</dbReference>
<dbReference type="InterPro" id="IPR013785">
    <property type="entry name" value="Aldolase_TIM"/>
</dbReference>
<dbReference type="EC" id="5.3.1.1" evidence="3"/>
<dbReference type="UniPathway" id="UPA00109">
    <property type="reaction ID" value="UER00189"/>
</dbReference>
<dbReference type="SUPFAM" id="SSF51351">
    <property type="entry name" value="Triosephosphate isomerase (TIM)"/>
    <property type="match status" value="1"/>
</dbReference>
<dbReference type="Proteomes" id="UP000034881">
    <property type="component" value="Unassembled WGS sequence"/>
</dbReference>
<comment type="pathway">
    <text evidence="3">Carbohydrate biosynthesis; gluconeogenesis.</text>
</comment>
<dbReference type="AlphaFoldDB" id="A0A0G0QXA5"/>
<comment type="caution">
    <text evidence="4">The sequence shown here is derived from an EMBL/GenBank/DDBJ whole genome shotgun (WGS) entry which is preliminary data.</text>
</comment>
<dbReference type="InterPro" id="IPR035990">
    <property type="entry name" value="TIM_sf"/>
</dbReference>
<dbReference type="PANTHER" id="PTHR21139:SF42">
    <property type="entry name" value="TRIOSEPHOSPHATE ISOMERASE"/>
    <property type="match status" value="1"/>
</dbReference>
<organism evidence="4 5">
    <name type="scientific">Candidatus Daviesbacteria bacterium GW2011_GWC2_40_12</name>
    <dbReference type="NCBI Taxonomy" id="1618431"/>
    <lineage>
        <taxon>Bacteria</taxon>
        <taxon>Candidatus Daviesiibacteriota</taxon>
    </lineage>
</organism>
<dbReference type="Pfam" id="PF00121">
    <property type="entry name" value="TIM"/>
    <property type="match status" value="1"/>
</dbReference>
<dbReference type="PROSITE" id="PS51440">
    <property type="entry name" value="TIM_2"/>
    <property type="match status" value="1"/>
</dbReference>
<dbReference type="GO" id="GO:0004807">
    <property type="term" value="F:triose-phosphate isomerase activity"/>
    <property type="evidence" value="ECO:0007669"/>
    <property type="project" value="UniProtKB-EC"/>
</dbReference>
<keyword evidence="3" id="KW-0963">Cytoplasm</keyword>
<evidence type="ECO:0000256" key="1">
    <source>
        <dbReference type="ARBA" id="ARBA00007422"/>
    </source>
</evidence>
<reference evidence="4 5" key="1">
    <citation type="journal article" date="2015" name="Nature">
        <title>rRNA introns, odd ribosomes, and small enigmatic genomes across a large radiation of phyla.</title>
        <authorList>
            <person name="Brown C.T."/>
            <person name="Hug L.A."/>
            <person name="Thomas B.C."/>
            <person name="Sharon I."/>
            <person name="Castelle C.J."/>
            <person name="Singh A."/>
            <person name="Wilkins M.J."/>
            <person name="Williams K.H."/>
            <person name="Banfield J.F."/>
        </authorList>
    </citation>
    <scope>NUCLEOTIDE SEQUENCE [LARGE SCALE GENOMIC DNA]</scope>
</reference>
<keyword evidence="2 3" id="KW-0413">Isomerase</keyword>
<dbReference type="GO" id="GO:0006094">
    <property type="term" value="P:gluconeogenesis"/>
    <property type="evidence" value="ECO:0007669"/>
    <property type="project" value="UniProtKB-UniPathway"/>
</dbReference>
<dbReference type="GO" id="GO:0006096">
    <property type="term" value="P:glycolytic process"/>
    <property type="evidence" value="ECO:0007669"/>
    <property type="project" value="UniProtKB-UniPathway"/>
</dbReference>
<comment type="subcellular location">
    <subcellularLocation>
        <location evidence="3">Cytoplasm</location>
    </subcellularLocation>
</comment>
<dbReference type="InterPro" id="IPR000652">
    <property type="entry name" value="Triosephosphate_isomerase"/>
</dbReference>
<dbReference type="PANTHER" id="PTHR21139">
    <property type="entry name" value="TRIOSEPHOSPHATE ISOMERASE"/>
    <property type="match status" value="1"/>
</dbReference>
<keyword evidence="3" id="KW-0312">Gluconeogenesis</keyword>
<name>A0A0G0QXA5_9BACT</name>
<comment type="pathway">
    <text evidence="3">Carbohydrate degradation; glycolysis; D-glyceraldehyde 3-phosphate from glycerone phosphate: step 1/1.</text>
</comment>
<dbReference type="PATRIC" id="fig|1618431.3.peg.609"/>
<evidence type="ECO:0000313" key="4">
    <source>
        <dbReference type="EMBL" id="KKR42061.1"/>
    </source>
</evidence>
<dbReference type="UniPathway" id="UPA00138"/>
<gene>
    <name evidence="4" type="ORF">UT77_C0004G0045</name>
</gene>
<dbReference type="Gene3D" id="3.20.20.70">
    <property type="entry name" value="Aldolase class I"/>
    <property type="match status" value="2"/>
</dbReference>
<proteinExistence type="inferred from homology"/>